<accession>A0ABT8DLX3</accession>
<gene>
    <name evidence="2" type="ORF">QRD02_07030</name>
</gene>
<comment type="caution">
    <text evidence="2">The sequence shown here is derived from an EMBL/GenBank/DDBJ whole genome shotgun (WGS) entry which is preliminary data.</text>
</comment>
<evidence type="ECO:0000313" key="3">
    <source>
        <dbReference type="Proteomes" id="UP001244787"/>
    </source>
</evidence>
<feature type="transmembrane region" description="Helical" evidence="1">
    <location>
        <begin position="6"/>
        <end position="28"/>
    </location>
</feature>
<protein>
    <recommendedName>
        <fullName evidence="4">DUF2938 domain-containing protein</fullName>
    </recommendedName>
</protein>
<keyword evidence="1" id="KW-0812">Transmembrane</keyword>
<proteinExistence type="predicted"/>
<dbReference type="RefSeq" id="WP_290254222.1">
    <property type="nucleotide sequence ID" value="NZ_JAUGQQ010000003.1"/>
</dbReference>
<dbReference type="Proteomes" id="UP001244787">
    <property type="component" value="Unassembled WGS sequence"/>
</dbReference>
<evidence type="ECO:0000256" key="1">
    <source>
        <dbReference type="SAM" id="Phobius"/>
    </source>
</evidence>
<feature type="transmembrane region" description="Helical" evidence="1">
    <location>
        <begin position="85"/>
        <end position="104"/>
    </location>
</feature>
<evidence type="ECO:0000313" key="2">
    <source>
        <dbReference type="EMBL" id="MDN3724130.1"/>
    </source>
</evidence>
<sequence length="145" mass="17029">MGFHIFIIAWIAAILTMTGFSALITQLLKRELREHLLLAQLLHTYKGHSSGKPSVLIGWIVHFAFGLFFMACYELLWMLTDVIRSLWWSIIFGMLIGLVGIMGWKVMFKIHPKPPELHFKTFYIQLFFAHIIFSVTAFLIYWFFK</sequence>
<name>A0ABT8DLX3_9FLAO</name>
<organism evidence="2 3">
    <name type="scientific">Aequorivita aurantiaca</name>
    <dbReference type="NCBI Taxonomy" id="3053356"/>
    <lineage>
        <taxon>Bacteria</taxon>
        <taxon>Pseudomonadati</taxon>
        <taxon>Bacteroidota</taxon>
        <taxon>Flavobacteriia</taxon>
        <taxon>Flavobacteriales</taxon>
        <taxon>Flavobacteriaceae</taxon>
        <taxon>Aequorivita</taxon>
    </lineage>
</organism>
<keyword evidence="3" id="KW-1185">Reference proteome</keyword>
<feature type="transmembrane region" description="Helical" evidence="1">
    <location>
        <begin position="124"/>
        <end position="144"/>
    </location>
</feature>
<reference evidence="2 3" key="1">
    <citation type="submission" date="2023-06" db="EMBL/GenBank/DDBJ databases">
        <authorList>
            <person name="Ye Y.-Q."/>
            <person name="Du Z.-J."/>
        </authorList>
    </citation>
    <scope>NUCLEOTIDE SEQUENCE [LARGE SCALE GENOMIC DNA]</scope>
    <source>
        <strain evidence="2 3">SDUM287046</strain>
    </source>
</reference>
<keyword evidence="1" id="KW-0472">Membrane</keyword>
<feature type="transmembrane region" description="Helical" evidence="1">
    <location>
        <begin position="56"/>
        <end position="79"/>
    </location>
</feature>
<evidence type="ECO:0008006" key="4">
    <source>
        <dbReference type="Google" id="ProtNLM"/>
    </source>
</evidence>
<keyword evidence="1" id="KW-1133">Transmembrane helix</keyword>
<dbReference type="EMBL" id="JAUGQQ010000003">
    <property type="protein sequence ID" value="MDN3724130.1"/>
    <property type="molecule type" value="Genomic_DNA"/>
</dbReference>